<keyword evidence="1" id="KW-0812">Transmembrane</keyword>
<dbReference type="EMBL" id="BMGG01000007">
    <property type="protein sequence ID" value="GGC76703.1"/>
    <property type="molecule type" value="Genomic_DNA"/>
</dbReference>
<dbReference type="RefSeq" id="WP_188610825.1">
    <property type="nucleotide sequence ID" value="NZ_BMGG01000007.1"/>
</dbReference>
<gene>
    <name evidence="2" type="ORF">GCM10010994_38740</name>
</gene>
<accession>A0A916UKS1</accession>
<feature type="transmembrane region" description="Helical" evidence="1">
    <location>
        <begin position="41"/>
        <end position="59"/>
    </location>
</feature>
<sequence>MADVAEGPTLLVKKFAGLALVILGLLGLTLGYEYDSGSLTWLGILALVIGAGLLALKIIRRNPS</sequence>
<dbReference type="Proteomes" id="UP000637002">
    <property type="component" value="Unassembled WGS sequence"/>
</dbReference>
<comment type="caution">
    <text evidence="2">The sequence shown here is derived from an EMBL/GenBank/DDBJ whole genome shotgun (WGS) entry which is preliminary data.</text>
</comment>
<organism evidence="2 3">
    <name type="scientific">Chelatococcus reniformis</name>
    <dbReference type="NCBI Taxonomy" id="1494448"/>
    <lineage>
        <taxon>Bacteria</taxon>
        <taxon>Pseudomonadati</taxon>
        <taxon>Pseudomonadota</taxon>
        <taxon>Alphaproteobacteria</taxon>
        <taxon>Hyphomicrobiales</taxon>
        <taxon>Chelatococcaceae</taxon>
        <taxon>Chelatococcus</taxon>
    </lineage>
</organism>
<evidence type="ECO:0000313" key="2">
    <source>
        <dbReference type="EMBL" id="GGC76703.1"/>
    </source>
</evidence>
<keyword evidence="1" id="KW-0472">Membrane</keyword>
<evidence type="ECO:0000256" key="1">
    <source>
        <dbReference type="SAM" id="Phobius"/>
    </source>
</evidence>
<name>A0A916UKS1_9HYPH</name>
<reference evidence="2" key="2">
    <citation type="submission" date="2020-09" db="EMBL/GenBank/DDBJ databases">
        <authorList>
            <person name="Sun Q."/>
            <person name="Zhou Y."/>
        </authorList>
    </citation>
    <scope>NUCLEOTIDE SEQUENCE</scope>
    <source>
        <strain evidence="2">CGMCC 1.12919</strain>
    </source>
</reference>
<reference evidence="2" key="1">
    <citation type="journal article" date="2014" name="Int. J. Syst. Evol. Microbiol.">
        <title>Complete genome sequence of Corynebacterium casei LMG S-19264T (=DSM 44701T), isolated from a smear-ripened cheese.</title>
        <authorList>
            <consortium name="US DOE Joint Genome Institute (JGI-PGF)"/>
            <person name="Walter F."/>
            <person name="Albersmeier A."/>
            <person name="Kalinowski J."/>
            <person name="Ruckert C."/>
        </authorList>
    </citation>
    <scope>NUCLEOTIDE SEQUENCE</scope>
    <source>
        <strain evidence="2">CGMCC 1.12919</strain>
    </source>
</reference>
<evidence type="ECO:0000313" key="3">
    <source>
        <dbReference type="Proteomes" id="UP000637002"/>
    </source>
</evidence>
<dbReference type="AlphaFoldDB" id="A0A916UKS1"/>
<keyword evidence="3" id="KW-1185">Reference proteome</keyword>
<proteinExistence type="predicted"/>
<protein>
    <submittedName>
        <fullName evidence="2">Uncharacterized protein</fullName>
    </submittedName>
</protein>
<keyword evidence="1" id="KW-1133">Transmembrane helix</keyword>